<evidence type="ECO:0000313" key="3">
    <source>
        <dbReference type="EMBL" id="KAL3783852.1"/>
    </source>
</evidence>
<dbReference type="SMART" id="SM00317">
    <property type="entry name" value="SET"/>
    <property type="match status" value="1"/>
</dbReference>
<keyword evidence="1" id="KW-0732">Signal</keyword>
<dbReference type="PROSITE" id="PS50280">
    <property type="entry name" value="SET"/>
    <property type="match status" value="1"/>
</dbReference>
<feature type="domain" description="SET" evidence="2">
    <location>
        <begin position="114"/>
        <end position="303"/>
    </location>
</feature>
<proteinExistence type="predicted"/>
<sequence>MHATSPGNALAAALTHSILASSFGSACAFIIHTSQTSVPRSHCCCATQISIGGIDINDDFGMQLHVNLQKMRDDLLSNPSKLKPIKQQHESNDVDDEELSPDALVQETLLSSRLPLKLNRTRVADSNLPDAGRGLFATQDIAKGELITCYPGDALLCEYKEDITDEEELFQDDESEVILWGDHVDSNDIVEDDEVFDGTDDTSAPLVSYAATVNDVYSVMGMPSLDYDPAYYGHFANDGGGHIALEGVDEAMGVEEMLALYVEKSIEVANARHVPLGGYGGLHLGTVAIKDIKKGDEILVTYGPEYWMDLNF</sequence>
<keyword evidence="4" id="KW-1185">Reference proteome</keyword>
<accession>A0ABD3P751</accession>
<feature type="chain" id="PRO_5044836975" description="SET domain-containing protein" evidence="1">
    <location>
        <begin position="29"/>
        <end position="312"/>
    </location>
</feature>
<dbReference type="SUPFAM" id="SSF82199">
    <property type="entry name" value="SET domain"/>
    <property type="match status" value="1"/>
</dbReference>
<dbReference type="EMBL" id="JALLPJ020000748">
    <property type="protein sequence ID" value="KAL3783852.1"/>
    <property type="molecule type" value="Genomic_DNA"/>
</dbReference>
<reference evidence="3 4" key="1">
    <citation type="submission" date="2024-10" db="EMBL/GenBank/DDBJ databases">
        <title>Updated reference genomes for cyclostephanoid diatoms.</title>
        <authorList>
            <person name="Roberts W.R."/>
            <person name="Alverson A.J."/>
        </authorList>
    </citation>
    <scope>NUCLEOTIDE SEQUENCE [LARGE SCALE GENOMIC DNA]</scope>
    <source>
        <strain evidence="3 4">AJA010-31</strain>
    </source>
</reference>
<evidence type="ECO:0000256" key="1">
    <source>
        <dbReference type="SAM" id="SignalP"/>
    </source>
</evidence>
<dbReference type="InterPro" id="IPR046341">
    <property type="entry name" value="SET_dom_sf"/>
</dbReference>
<evidence type="ECO:0000313" key="4">
    <source>
        <dbReference type="Proteomes" id="UP001530400"/>
    </source>
</evidence>
<comment type="caution">
    <text evidence="3">The sequence shown here is derived from an EMBL/GenBank/DDBJ whole genome shotgun (WGS) entry which is preliminary data.</text>
</comment>
<dbReference type="Proteomes" id="UP001530400">
    <property type="component" value="Unassembled WGS sequence"/>
</dbReference>
<dbReference type="Gene3D" id="2.170.270.10">
    <property type="entry name" value="SET domain"/>
    <property type="match status" value="1"/>
</dbReference>
<organism evidence="3 4">
    <name type="scientific">Cyclotella atomus</name>
    <dbReference type="NCBI Taxonomy" id="382360"/>
    <lineage>
        <taxon>Eukaryota</taxon>
        <taxon>Sar</taxon>
        <taxon>Stramenopiles</taxon>
        <taxon>Ochrophyta</taxon>
        <taxon>Bacillariophyta</taxon>
        <taxon>Coscinodiscophyceae</taxon>
        <taxon>Thalassiosirophycidae</taxon>
        <taxon>Stephanodiscales</taxon>
        <taxon>Stephanodiscaceae</taxon>
        <taxon>Cyclotella</taxon>
    </lineage>
</organism>
<gene>
    <name evidence="3" type="ORF">ACHAWO_011448</name>
</gene>
<protein>
    <recommendedName>
        <fullName evidence="2">SET domain-containing protein</fullName>
    </recommendedName>
</protein>
<dbReference type="InterPro" id="IPR001214">
    <property type="entry name" value="SET_dom"/>
</dbReference>
<dbReference type="AlphaFoldDB" id="A0ABD3P751"/>
<evidence type="ECO:0000259" key="2">
    <source>
        <dbReference type="PROSITE" id="PS50280"/>
    </source>
</evidence>
<name>A0ABD3P751_9STRA</name>
<feature type="signal peptide" evidence="1">
    <location>
        <begin position="1"/>
        <end position="28"/>
    </location>
</feature>
<dbReference type="Pfam" id="PF00856">
    <property type="entry name" value="SET"/>
    <property type="match status" value="1"/>
</dbReference>